<reference evidence="2 3" key="1">
    <citation type="journal article" date="2016" name="Environ. Microbiol.">
        <title>Genomic resolution of a cold subsurface aquifer community provides metabolic insights for novel microbes adapted to high CO concentrations.</title>
        <authorList>
            <person name="Probst A.J."/>
            <person name="Castelle C.J."/>
            <person name="Singh A."/>
            <person name="Brown C.T."/>
            <person name="Anantharaman K."/>
            <person name="Sharon I."/>
            <person name="Hug L.A."/>
            <person name="Burstein D."/>
            <person name="Emerson J.B."/>
            <person name="Thomas B.C."/>
            <person name="Banfield J.F."/>
        </authorList>
    </citation>
    <scope>NUCLEOTIDE SEQUENCE [LARGE SCALE GENOMIC DNA]</scope>
    <source>
        <strain evidence="2">CG1_02_37_22</strain>
    </source>
</reference>
<feature type="transmembrane region" description="Helical" evidence="1">
    <location>
        <begin position="12"/>
        <end position="36"/>
    </location>
</feature>
<keyword evidence="1" id="KW-1133">Transmembrane helix</keyword>
<evidence type="ECO:0008006" key="4">
    <source>
        <dbReference type="Google" id="ProtNLM"/>
    </source>
</evidence>
<comment type="caution">
    <text evidence="2">The sequence shown here is derived from an EMBL/GenBank/DDBJ whole genome shotgun (WGS) entry which is preliminary data.</text>
</comment>
<protein>
    <recommendedName>
        <fullName evidence="4">Bacterial Ig-like domain-containing protein</fullName>
    </recommendedName>
</protein>
<keyword evidence="1" id="KW-0472">Membrane</keyword>
<keyword evidence="1" id="KW-0812">Transmembrane</keyword>
<evidence type="ECO:0000313" key="2">
    <source>
        <dbReference type="EMBL" id="OIO14484.1"/>
    </source>
</evidence>
<name>A0A1J4TQL1_9BACT</name>
<organism evidence="2 3">
    <name type="scientific">Candidatus Gottesmanbacteria bacterium CG1_02_37_22</name>
    <dbReference type="NCBI Taxonomy" id="1805209"/>
    <lineage>
        <taxon>Bacteria</taxon>
        <taxon>Candidatus Gottesmaniibacteriota</taxon>
    </lineage>
</organism>
<dbReference type="Proteomes" id="UP000183120">
    <property type="component" value="Unassembled WGS sequence"/>
</dbReference>
<dbReference type="AlphaFoldDB" id="A0A1J4TQL1"/>
<sequence length="309" mass="34102">MLQFHAMKLQNGLTPLVVLLIAAVVITTAIGGLSAYSKIKESKDIENKPEEIPDFYIEEFPTSTPTPSLKPTLKPLPTRIPLSPTLLTAKINVQISDNGTPISDSSIYFFLRNESSAQEQIIKNANSGYWTLSGLKPAKYKMYVSYSYNDYMNIEKNCDGCQNKEEISNPGSCGYTVDLSAGDNIQLFCTLRRVKPLSSQPVDFQPSDDSTPPNTNIYYPQPNGPITYKIDGQICAIANPPNDNSGPEGIETEYRFDNENWSGFTVGRGYLCTPSLSNGPHTLSYRSKDRVGNVESTKTLQFTVNIPGN</sequence>
<evidence type="ECO:0000313" key="3">
    <source>
        <dbReference type="Proteomes" id="UP000183120"/>
    </source>
</evidence>
<dbReference type="EMBL" id="MNUY01000033">
    <property type="protein sequence ID" value="OIO14484.1"/>
    <property type="molecule type" value="Genomic_DNA"/>
</dbReference>
<gene>
    <name evidence="2" type="ORF">AUJ73_02135</name>
</gene>
<proteinExistence type="predicted"/>
<dbReference type="STRING" id="1805209.AUJ73_02135"/>
<evidence type="ECO:0000256" key="1">
    <source>
        <dbReference type="SAM" id="Phobius"/>
    </source>
</evidence>
<accession>A0A1J4TQL1</accession>